<dbReference type="InterPro" id="IPR011333">
    <property type="entry name" value="SKP1/BTB/POZ_sf"/>
</dbReference>
<dbReference type="Pfam" id="PF09766">
    <property type="entry name" value="FmiP_Thoc5"/>
    <property type="match status" value="1"/>
</dbReference>
<evidence type="ECO:0000256" key="2">
    <source>
        <dbReference type="ARBA" id="ARBA00008044"/>
    </source>
</evidence>
<feature type="domain" description="BTB" evidence="5">
    <location>
        <begin position="689"/>
        <end position="756"/>
    </location>
</feature>
<dbReference type="AlphaFoldDB" id="A0A8H4W8J3"/>
<evidence type="ECO:0000313" key="6">
    <source>
        <dbReference type="EMBL" id="KAF4635565.1"/>
    </source>
</evidence>
<dbReference type="InterPro" id="IPR019163">
    <property type="entry name" value="THO_Thoc5"/>
</dbReference>
<dbReference type="OrthoDB" id="20582at2759"/>
<gene>
    <name evidence="6" type="ORF">G7Y89_g2531</name>
</gene>
<dbReference type="CDD" id="cd18186">
    <property type="entry name" value="BTB_POZ_ZBTB_KLHL-like"/>
    <property type="match status" value="1"/>
</dbReference>
<dbReference type="Gene3D" id="2.60.40.420">
    <property type="entry name" value="Cupredoxins - blue copper proteins"/>
    <property type="match status" value="1"/>
</dbReference>
<dbReference type="SMART" id="SM00225">
    <property type="entry name" value="BTB"/>
    <property type="match status" value="1"/>
</dbReference>
<dbReference type="CDD" id="cd00920">
    <property type="entry name" value="Cupredoxin"/>
    <property type="match status" value="1"/>
</dbReference>
<sequence>MAVDDIVTDPSLKMALDISKQTRDQAITLLDLASSHSPTSPVTPDFQLQISKQQKLLLTYLAQLRGYHRDAHVGARETKALTAEARQEVDRLHLQLQNLYYEQRHLQGEIAACESYDHKYQQLPLIPVEEFLAQNPHLAEIDDTALTIARIDHEHAERLALEEQRQGLLKKKQGLIADNKKRKDDLANLDKDLEKFIDPQLTTWAEVGLLRLVAAQGSASSTSSAAVPTHTISVGATGLVFTPNSVTASVGDIIEFRFYPLNHSVARADYKDPCIPYELTGPGRIGFWSGFFPLNVVPTDPPFFRVRVNDTSPVFFYCSAPGACIEDGMVGVINPNSTETLDIQTEYAKNSTLALSPGEGFPPEVASTISSMTSSPTPTSTTSSTSATTSASSSTSSAAAIVTSSGSAPLSGGAIAGIAIGGAALLLLAGGLIYLCGRQRTLGELVEQQQRGVQPLPSAGYIPGHMSMASSSTYQPKVPKYDVDALGVRRFSGQPTYYDRSATETESYRSRSPPIDESREYMIPNMNLAASTGNTSPAHGHSPQIGRPFPLPLPERTVMPGQPSPISLVDETIYQPMSADVPQALRLQRNSSQQGPHELPVGGDVEYMPSLNERQDPYLEEYSTGRASVFVKFQARFRGLAMGDKINSNSSLHSDQHSAKRVKMPDKKLLKNLPADEFTKTMDKYCHGPDVTILVGDQQYNLPKELLCDNSTFFHRAFNGSFQEGIEQKLLLKETTSNAFQLVTQWMYTGNVVLALETLTSAETITQLLDFLRLADRLDILGPFDSVVEMVKSTLRKDQAALLSHHIREAVKLPSGHAIRNIFAQVCVKDYTPSLRKSAIFRFRKELDEVDEFAADFFKVFESSLKHMAFSKNGATIRDPFADGYSTIRL</sequence>
<proteinExistence type="inferred from homology"/>
<name>A0A8H4W8J3_9HELO</name>
<evidence type="ECO:0000256" key="1">
    <source>
        <dbReference type="ARBA" id="ARBA00004123"/>
    </source>
</evidence>
<dbReference type="Proteomes" id="UP000566819">
    <property type="component" value="Unassembled WGS sequence"/>
</dbReference>
<dbReference type="PROSITE" id="PS50097">
    <property type="entry name" value="BTB"/>
    <property type="match status" value="1"/>
</dbReference>
<reference evidence="6 7" key="1">
    <citation type="submission" date="2020-03" db="EMBL/GenBank/DDBJ databases">
        <title>Draft Genome Sequence of Cudoniella acicularis.</title>
        <authorList>
            <person name="Buettner E."/>
            <person name="Kellner H."/>
        </authorList>
    </citation>
    <scope>NUCLEOTIDE SEQUENCE [LARGE SCALE GENOMIC DNA]</scope>
    <source>
        <strain evidence="6 7">DSM 108380</strain>
    </source>
</reference>
<dbReference type="EMBL" id="JAAMPI010000112">
    <property type="protein sequence ID" value="KAF4635565.1"/>
    <property type="molecule type" value="Genomic_DNA"/>
</dbReference>
<protein>
    <recommendedName>
        <fullName evidence="5">BTB domain-containing protein</fullName>
    </recommendedName>
</protein>
<accession>A0A8H4W8J3</accession>
<dbReference type="GO" id="GO:0005634">
    <property type="term" value="C:nucleus"/>
    <property type="evidence" value="ECO:0007669"/>
    <property type="project" value="UniProtKB-SubCell"/>
</dbReference>
<dbReference type="SUPFAM" id="SSF54695">
    <property type="entry name" value="POZ domain"/>
    <property type="match status" value="1"/>
</dbReference>
<comment type="subcellular location">
    <subcellularLocation>
        <location evidence="1">Nucleus</location>
    </subcellularLocation>
</comment>
<evidence type="ECO:0000256" key="3">
    <source>
        <dbReference type="ARBA" id="ARBA00023242"/>
    </source>
</evidence>
<comment type="similarity">
    <text evidence="2">Belongs to the THOC5 family.</text>
</comment>
<dbReference type="Gene3D" id="3.30.710.10">
    <property type="entry name" value="Potassium Channel Kv1.1, Chain A"/>
    <property type="match status" value="1"/>
</dbReference>
<dbReference type="Pfam" id="PF00651">
    <property type="entry name" value="BTB"/>
    <property type="match status" value="1"/>
</dbReference>
<organism evidence="6 7">
    <name type="scientific">Cudoniella acicularis</name>
    <dbReference type="NCBI Taxonomy" id="354080"/>
    <lineage>
        <taxon>Eukaryota</taxon>
        <taxon>Fungi</taxon>
        <taxon>Dikarya</taxon>
        <taxon>Ascomycota</taxon>
        <taxon>Pezizomycotina</taxon>
        <taxon>Leotiomycetes</taxon>
        <taxon>Helotiales</taxon>
        <taxon>Tricladiaceae</taxon>
        <taxon>Cudoniella</taxon>
    </lineage>
</organism>
<keyword evidence="3" id="KW-0539">Nucleus</keyword>
<evidence type="ECO:0000313" key="7">
    <source>
        <dbReference type="Proteomes" id="UP000566819"/>
    </source>
</evidence>
<dbReference type="InterPro" id="IPR052953">
    <property type="entry name" value="Ser-rich/MCO-related"/>
</dbReference>
<feature type="compositionally biased region" description="Low complexity" evidence="4">
    <location>
        <begin position="366"/>
        <end position="392"/>
    </location>
</feature>
<keyword evidence="7" id="KW-1185">Reference proteome</keyword>
<evidence type="ECO:0000256" key="4">
    <source>
        <dbReference type="SAM" id="MobiDB-lite"/>
    </source>
</evidence>
<comment type="caution">
    <text evidence="6">The sequence shown here is derived from an EMBL/GenBank/DDBJ whole genome shotgun (WGS) entry which is preliminary data.</text>
</comment>
<dbReference type="PANTHER" id="PTHR34883:SF19">
    <property type="entry name" value="EXTRACELLULAR SERINE-RICH PROTEIN"/>
    <property type="match status" value="1"/>
</dbReference>
<feature type="region of interest" description="Disordered" evidence="4">
    <location>
        <begin position="365"/>
        <end position="392"/>
    </location>
</feature>
<dbReference type="InterPro" id="IPR000210">
    <property type="entry name" value="BTB/POZ_dom"/>
</dbReference>
<evidence type="ECO:0000259" key="5">
    <source>
        <dbReference type="PROSITE" id="PS50097"/>
    </source>
</evidence>
<dbReference type="PANTHER" id="PTHR34883">
    <property type="entry name" value="SERINE-RICH PROTEIN, PUTATIVE-RELATED-RELATED"/>
    <property type="match status" value="1"/>
</dbReference>
<dbReference type="InterPro" id="IPR008972">
    <property type="entry name" value="Cupredoxin"/>
</dbReference>
<dbReference type="SUPFAM" id="SSF49503">
    <property type="entry name" value="Cupredoxins"/>
    <property type="match status" value="1"/>
</dbReference>